<keyword evidence="1" id="KW-0812">Transmembrane</keyword>
<evidence type="ECO:0000313" key="3">
    <source>
        <dbReference type="Proteomes" id="UP000224080"/>
    </source>
</evidence>
<organism evidence="2 3">
    <name type="scientific">Blastomyces parvus</name>
    <dbReference type="NCBI Taxonomy" id="2060905"/>
    <lineage>
        <taxon>Eukaryota</taxon>
        <taxon>Fungi</taxon>
        <taxon>Dikarya</taxon>
        <taxon>Ascomycota</taxon>
        <taxon>Pezizomycotina</taxon>
        <taxon>Eurotiomycetes</taxon>
        <taxon>Eurotiomycetidae</taxon>
        <taxon>Onygenales</taxon>
        <taxon>Ajellomycetaceae</taxon>
        <taxon>Blastomyces</taxon>
    </lineage>
</organism>
<feature type="transmembrane region" description="Helical" evidence="1">
    <location>
        <begin position="41"/>
        <end position="61"/>
    </location>
</feature>
<name>A0A2B7X496_9EURO</name>
<protein>
    <submittedName>
        <fullName evidence="2">Uncharacterized protein</fullName>
    </submittedName>
</protein>
<dbReference type="EMBL" id="PDNC01000047">
    <property type="protein sequence ID" value="PGH03577.1"/>
    <property type="molecule type" value="Genomic_DNA"/>
</dbReference>
<comment type="caution">
    <text evidence="2">The sequence shown here is derived from an EMBL/GenBank/DDBJ whole genome shotgun (WGS) entry which is preliminary data.</text>
</comment>
<accession>A0A2B7X496</accession>
<keyword evidence="1" id="KW-1133">Transmembrane helix</keyword>
<sequence length="130" mass="13819">MAPLMHSPSTLTIYLFGLSALVLGIHNLLHPDTALTSLSLPASSLPTINATSVAAVAMGLYYTLAAYQRNRPFYALTVPMRLLTAGVFWNQAPPGVSGRGWRTAALWEGGGALVTGLALAWERGVGKRRV</sequence>
<reference evidence="2 3" key="1">
    <citation type="submission" date="2017-10" db="EMBL/GenBank/DDBJ databases">
        <title>Comparative genomics in systemic dimorphic fungi from Ajellomycetaceae.</title>
        <authorList>
            <person name="Munoz J.F."/>
            <person name="Mcewen J.G."/>
            <person name="Clay O.K."/>
            <person name="Cuomo C.A."/>
        </authorList>
    </citation>
    <scope>NUCLEOTIDE SEQUENCE [LARGE SCALE GENOMIC DNA]</scope>
    <source>
        <strain evidence="2 3">UAMH130</strain>
    </source>
</reference>
<dbReference type="AlphaFoldDB" id="A0A2B7X496"/>
<dbReference type="OrthoDB" id="10042947at2759"/>
<keyword evidence="1" id="KW-0472">Membrane</keyword>
<feature type="transmembrane region" description="Helical" evidence="1">
    <location>
        <begin position="12"/>
        <end position="29"/>
    </location>
</feature>
<proteinExistence type="predicted"/>
<evidence type="ECO:0000313" key="2">
    <source>
        <dbReference type="EMBL" id="PGH03577.1"/>
    </source>
</evidence>
<evidence type="ECO:0000256" key="1">
    <source>
        <dbReference type="SAM" id="Phobius"/>
    </source>
</evidence>
<dbReference type="Proteomes" id="UP000224080">
    <property type="component" value="Unassembled WGS sequence"/>
</dbReference>
<gene>
    <name evidence="2" type="ORF">GX51_04003</name>
</gene>
<keyword evidence="3" id="KW-1185">Reference proteome</keyword>